<protein>
    <submittedName>
        <fullName evidence="1">Uncharacterized protein</fullName>
    </submittedName>
</protein>
<name>A0ABU3K5L6_9BACT</name>
<accession>A0ABU3K5L6</accession>
<evidence type="ECO:0000313" key="2">
    <source>
        <dbReference type="Proteomes" id="UP001250932"/>
    </source>
</evidence>
<evidence type="ECO:0000313" key="1">
    <source>
        <dbReference type="EMBL" id="MDT7041685.1"/>
    </source>
</evidence>
<dbReference type="EMBL" id="JAQOUE010000001">
    <property type="protein sequence ID" value="MDT7041685.1"/>
    <property type="molecule type" value="Genomic_DNA"/>
</dbReference>
<comment type="caution">
    <text evidence="1">The sequence shown here is derived from an EMBL/GenBank/DDBJ whole genome shotgun (WGS) entry which is preliminary data.</text>
</comment>
<dbReference type="RefSeq" id="WP_313832033.1">
    <property type="nucleotide sequence ID" value="NZ_JAQOUE010000001.1"/>
</dbReference>
<keyword evidence="2" id="KW-1185">Reference proteome</keyword>
<reference evidence="1 2" key="1">
    <citation type="journal article" date="2023" name="ISME J.">
        <title>Cultivation and genomic characterization of novel and ubiquitous marine nitrite-oxidizing bacteria from the Nitrospirales.</title>
        <authorList>
            <person name="Mueller A.J."/>
            <person name="Daebeler A."/>
            <person name="Herbold C.W."/>
            <person name="Kirkegaard R.H."/>
            <person name="Daims H."/>
        </authorList>
    </citation>
    <scope>NUCLEOTIDE SEQUENCE [LARGE SCALE GENOMIC DNA]</scope>
    <source>
        <strain evidence="1 2">EB</strain>
    </source>
</reference>
<proteinExistence type="predicted"/>
<dbReference type="Proteomes" id="UP001250932">
    <property type="component" value="Unassembled WGS sequence"/>
</dbReference>
<gene>
    <name evidence="1" type="ORF">PPG34_04935</name>
</gene>
<sequence length="238" mass="26736">MKPSTKNSIAQTFLHLDYEALGKIYCDEGGEAFWQHRQGPCQRLGKKIASHLNQSLAPKGRSLYIGAGVAELPMLIVETADLDRSVFPYSLRKKEVAILNKACTALPFQFLADNALHAQGKFDHLWLVSVLNDPECYPQTSALSYGRATPFDFDPDAYKKEQYILLRLIHSCLRKLSIPGLVTTSVEEVPWITTWCLEHNIPFHLESKTFPTAIVGDPLCFIHLDETPPPKASNQKEL</sequence>
<organism evidence="1 2">
    <name type="scientific">Candidatus Nitronereus thalassa</name>
    <dbReference type="NCBI Taxonomy" id="3020898"/>
    <lineage>
        <taxon>Bacteria</taxon>
        <taxon>Pseudomonadati</taxon>
        <taxon>Nitrospirota</taxon>
        <taxon>Nitrospiria</taxon>
        <taxon>Nitrospirales</taxon>
        <taxon>Nitrospiraceae</taxon>
        <taxon>Candidatus Nitronereus</taxon>
    </lineage>
</organism>